<feature type="region of interest" description="Disordered" evidence="5">
    <location>
        <begin position="36"/>
        <end position="55"/>
    </location>
</feature>
<accession>A0AAE3H1N3</accession>
<dbReference type="GO" id="GO:0005737">
    <property type="term" value="C:cytoplasm"/>
    <property type="evidence" value="ECO:0007669"/>
    <property type="project" value="UniProtKB-SubCell"/>
</dbReference>
<evidence type="ECO:0000256" key="3">
    <source>
        <dbReference type="HAMAP-Rule" id="MF_00580"/>
    </source>
</evidence>
<dbReference type="CDD" id="cd00320">
    <property type="entry name" value="cpn10"/>
    <property type="match status" value="1"/>
</dbReference>
<evidence type="ECO:0000313" key="6">
    <source>
        <dbReference type="EMBL" id="MCP2732577.1"/>
    </source>
</evidence>
<evidence type="ECO:0000256" key="2">
    <source>
        <dbReference type="ARBA" id="ARBA00023186"/>
    </source>
</evidence>
<dbReference type="HAMAP" id="MF_00580">
    <property type="entry name" value="CH10"/>
    <property type="match status" value="1"/>
</dbReference>
<dbReference type="RefSeq" id="WP_254015283.1">
    <property type="nucleotide sequence ID" value="NZ_JAMZMM010000669.1"/>
</dbReference>
<dbReference type="GO" id="GO:0051082">
    <property type="term" value="F:unfolded protein binding"/>
    <property type="evidence" value="ECO:0007669"/>
    <property type="project" value="TreeGrafter"/>
</dbReference>
<dbReference type="EMBL" id="JAMZMM010000669">
    <property type="protein sequence ID" value="MCP2732577.1"/>
    <property type="molecule type" value="Genomic_DNA"/>
</dbReference>
<dbReference type="PROSITE" id="PS00681">
    <property type="entry name" value="CHAPERONINS_CPN10"/>
    <property type="match status" value="1"/>
</dbReference>
<proteinExistence type="inferred from homology"/>
<dbReference type="AlphaFoldDB" id="A0AAE3H1N3"/>
<sequence length="96" mass="10390">MAVKPLEDRVLVKPIEAETKTASGIYLPEASKEKPVKGEVVATGPGKRLENGKRAEMSVRKGDTVVYGKYAGTEVEIKGTKHLILRETELLGVIEG</sequence>
<dbReference type="PANTHER" id="PTHR10772">
    <property type="entry name" value="10 KDA HEAT SHOCK PROTEIN"/>
    <property type="match status" value="1"/>
</dbReference>
<dbReference type="GO" id="GO:0005524">
    <property type="term" value="F:ATP binding"/>
    <property type="evidence" value="ECO:0007669"/>
    <property type="project" value="InterPro"/>
</dbReference>
<comment type="subunit">
    <text evidence="3">Heptamer of 7 subunits arranged in a ring. Interacts with the chaperonin GroEL.</text>
</comment>
<keyword evidence="7" id="KW-1185">Reference proteome</keyword>
<dbReference type="InterPro" id="IPR037124">
    <property type="entry name" value="Chaperonin_GroES_sf"/>
</dbReference>
<dbReference type="SMART" id="SM00883">
    <property type="entry name" value="Cpn10"/>
    <property type="match status" value="1"/>
</dbReference>
<keyword evidence="2 3" id="KW-0143">Chaperone</keyword>
<keyword evidence="3" id="KW-0963">Cytoplasm</keyword>
<dbReference type="InterPro" id="IPR011032">
    <property type="entry name" value="GroES-like_sf"/>
</dbReference>
<comment type="subcellular location">
    <subcellularLocation>
        <location evidence="3">Cytoplasm</location>
    </subcellularLocation>
</comment>
<dbReference type="Pfam" id="PF00166">
    <property type="entry name" value="Cpn10"/>
    <property type="match status" value="1"/>
</dbReference>
<evidence type="ECO:0000256" key="4">
    <source>
        <dbReference type="RuleBase" id="RU000535"/>
    </source>
</evidence>
<dbReference type="GO" id="GO:0046872">
    <property type="term" value="F:metal ion binding"/>
    <property type="evidence" value="ECO:0007669"/>
    <property type="project" value="TreeGrafter"/>
</dbReference>
<dbReference type="Gene3D" id="2.30.33.40">
    <property type="entry name" value="GroES chaperonin"/>
    <property type="match status" value="1"/>
</dbReference>
<evidence type="ECO:0000313" key="7">
    <source>
        <dbReference type="Proteomes" id="UP001204953"/>
    </source>
</evidence>
<comment type="similarity">
    <text evidence="1 3 4">Belongs to the GroES chaperonin family.</text>
</comment>
<dbReference type="NCBIfam" id="NF001534">
    <property type="entry name" value="PRK00364.2-5"/>
    <property type="match status" value="1"/>
</dbReference>
<dbReference type="GO" id="GO:0044183">
    <property type="term" value="F:protein folding chaperone"/>
    <property type="evidence" value="ECO:0007669"/>
    <property type="project" value="InterPro"/>
</dbReference>
<dbReference type="PRINTS" id="PR00297">
    <property type="entry name" value="CHAPERONIN10"/>
</dbReference>
<dbReference type="NCBIfam" id="NF001533">
    <property type="entry name" value="PRK00364.2-4"/>
    <property type="match status" value="1"/>
</dbReference>
<dbReference type="NCBIfam" id="NF001531">
    <property type="entry name" value="PRK00364.2-2"/>
    <property type="match status" value="1"/>
</dbReference>
<comment type="caution">
    <text evidence="6">The sequence shown here is derived from an EMBL/GenBank/DDBJ whole genome shotgun (WGS) entry which is preliminary data.</text>
</comment>
<evidence type="ECO:0000256" key="5">
    <source>
        <dbReference type="SAM" id="MobiDB-lite"/>
    </source>
</evidence>
<dbReference type="Proteomes" id="UP001204953">
    <property type="component" value="Unassembled WGS sequence"/>
</dbReference>
<protein>
    <recommendedName>
        <fullName evidence="3">Co-chaperonin GroES</fullName>
    </recommendedName>
    <alternativeName>
        <fullName evidence="3">10 kDa chaperonin</fullName>
    </alternativeName>
    <alternativeName>
        <fullName evidence="3">Chaperonin-10</fullName>
        <shortName evidence="3">Cpn10</shortName>
    </alternativeName>
</protein>
<comment type="function">
    <text evidence="3 4">Together with the chaperonin GroEL, plays an essential role in assisting protein folding. The GroEL-GroES system forms a nano-cage that allows encapsulation of the non-native substrate proteins and provides a physical environment optimized to promote and accelerate protein folding. GroES binds to the apical surface of the GroEL ring, thereby capping the opening of the GroEL channel.</text>
</comment>
<dbReference type="PANTHER" id="PTHR10772:SF58">
    <property type="entry name" value="CO-CHAPERONIN GROES"/>
    <property type="match status" value="1"/>
</dbReference>
<dbReference type="GO" id="GO:0051087">
    <property type="term" value="F:protein-folding chaperone binding"/>
    <property type="evidence" value="ECO:0007669"/>
    <property type="project" value="TreeGrafter"/>
</dbReference>
<dbReference type="SUPFAM" id="SSF50129">
    <property type="entry name" value="GroES-like"/>
    <property type="match status" value="1"/>
</dbReference>
<evidence type="ECO:0000256" key="1">
    <source>
        <dbReference type="ARBA" id="ARBA00006975"/>
    </source>
</evidence>
<organism evidence="6 7">
    <name type="scientific">Limnofasciculus baicalensis BBK-W-15</name>
    <dbReference type="NCBI Taxonomy" id="2699891"/>
    <lineage>
        <taxon>Bacteria</taxon>
        <taxon>Bacillati</taxon>
        <taxon>Cyanobacteriota</taxon>
        <taxon>Cyanophyceae</taxon>
        <taxon>Coleofasciculales</taxon>
        <taxon>Coleofasciculaceae</taxon>
        <taxon>Limnofasciculus</taxon>
        <taxon>Limnofasciculus baicalensis</taxon>
    </lineage>
</organism>
<gene>
    <name evidence="3 6" type="primary">groES</name>
    <name evidence="3" type="synonym">groS</name>
    <name evidence="6" type="ORF">NJ959_29535</name>
</gene>
<name>A0AAE3H1N3_9CYAN</name>
<dbReference type="FunFam" id="2.30.33.40:FF:000001">
    <property type="entry name" value="10 kDa chaperonin"/>
    <property type="match status" value="1"/>
</dbReference>
<dbReference type="InterPro" id="IPR020818">
    <property type="entry name" value="Chaperonin_GroES"/>
</dbReference>
<reference evidence="6" key="1">
    <citation type="submission" date="2022-06" db="EMBL/GenBank/DDBJ databases">
        <title>New cyanobacteria of genus Symplocastrum in benthos of Lake Baikal.</title>
        <authorList>
            <person name="Sorokovikova E."/>
            <person name="Tikhonova I."/>
            <person name="Krasnopeev A."/>
            <person name="Evseev P."/>
            <person name="Gladkikh A."/>
            <person name="Belykh O."/>
        </authorList>
    </citation>
    <scope>NUCLEOTIDE SEQUENCE</scope>
    <source>
        <strain evidence="6">BBK-W-15</strain>
    </source>
</reference>
<dbReference type="InterPro" id="IPR018369">
    <property type="entry name" value="Chaprnonin_Cpn10_CS"/>
</dbReference>